<protein>
    <submittedName>
        <fullName evidence="1">Uncharacterized protein</fullName>
    </submittedName>
</protein>
<sequence length="35" mass="3990">MTYPKANRARLLLVEDDEHLAELIILYLGSDDSDV</sequence>
<comment type="caution">
    <text evidence="1">The sequence shown here is derived from an EMBL/GenBank/DDBJ whole genome shotgun (WGS) entry which is preliminary data.</text>
</comment>
<evidence type="ECO:0000313" key="1">
    <source>
        <dbReference type="EMBL" id="RCW62127.1"/>
    </source>
</evidence>
<dbReference type="Proteomes" id="UP000253647">
    <property type="component" value="Unassembled WGS sequence"/>
</dbReference>
<gene>
    <name evidence="1" type="ORF">DET61_1311</name>
</gene>
<feature type="non-terminal residue" evidence="1">
    <location>
        <position position="35"/>
    </location>
</feature>
<dbReference type="AlphaFoldDB" id="A0A368X6U3"/>
<name>A0A368X6U3_MARNT</name>
<evidence type="ECO:0000313" key="2">
    <source>
        <dbReference type="Proteomes" id="UP000253647"/>
    </source>
</evidence>
<accession>A0A368X6U3</accession>
<reference evidence="1 2" key="1">
    <citation type="submission" date="2018-07" db="EMBL/GenBank/DDBJ databases">
        <title>Freshwater and sediment microbial communities from various areas in North America, analyzing microbe dynamics in response to fracking.</title>
        <authorList>
            <person name="Lamendella R."/>
        </authorList>
    </citation>
    <scope>NUCLEOTIDE SEQUENCE [LARGE SCALE GENOMIC DNA]</scope>
    <source>
        <strain evidence="1 2">105B</strain>
    </source>
</reference>
<dbReference type="EMBL" id="QPJI01000031">
    <property type="protein sequence ID" value="RCW62127.1"/>
    <property type="molecule type" value="Genomic_DNA"/>
</dbReference>
<organism evidence="1 2">
    <name type="scientific">Marinobacter nauticus</name>
    <name type="common">Marinobacter hydrocarbonoclasticus</name>
    <name type="synonym">Marinobacter aquaeolei</name>
    <dbReference type="NCBI Taxonomy" id="2743"/>
    <lineage>
        <taxon>Bacteria</taxon>
        <taxon>Pseudomonadati</taxon>
        <taxon>Pseudomonadota</taxon>
        <taxon>Gammaproteobacteria</taxon>
        <taxon>Pseudomonadales</taxon>
        <taxon>Marinobacteraceae</taxon>
        <taxon>Marinobacter</taxon>
    </lineage>
</organism>
<proteinExistence type="predicted"/>